<dbReference type="EMBL" id="ML002994">
    <property type="protein sequence ID" value="RKP34998.1"/>
    <property type="molecule type" value="Genomic_DNA"/>
</dbReference>
<dbReference type="InterPro" id="IPR003959">
    <property type="entry name" value="ATPase_AAA_core"/>
</dbReference>
<dbReference type="PANTHER" id="PTHR45991">
    <property type="entry name" value="PACHYTENE CHECKPOINT PROTEIN 2"/>
    <property type="match status" value="1"/>
</dbReference>
<dbReference type="InterPro" id="IPR027417">
    <property type="entry name" value="P-loop_NTPase"/>
</dbReference>
<dbReference type="STRING" id="215637.A0A4P9ZP69"/>
<organism evidence="7 8">
    <name type="scientific">Dimargaris cristalligena</name>
    <dbReference type="NCBI Taxonomy" id="215637"/>
    <lineage>
        <taxon>Eukaryota</taxon>
        <taxon>Fungi</taxon>
        <taxon>Fungi incertae sedis</taxon>
        <taxon>Zoopagomycota</taxon>
        <taxon>Kickxellomycotina</taxon>
        <taxon>Dimargaritomycetes</taxon>
        <taxon>Dimargaritales</taxon>
        <taxon>Dimargaritaceae</taxon>
        <taxon>Dimargaris</taxon>
    </lineage>
</organism>
<dbReference type="Gene3D" id="3.40.50.300">
    <property type="entry name" value="P-loop containing nucleotide triphosphate hydrolases"/>
    <property type="match status" value="1"/>
</dbReference>
<dbReference type="Proteomes" id="UP000268162">
    <property type="component" value="Unassembled WGS sequence"/>
</dbReference>
<evidence type="ECO:0000259" key="6">
    <source>
        <dbReference type="SMART" id="SM00382"/>
    </source>
</evidence>
<dbReference type="SMART" id="SM00382">
    <property type="entry name" value="AAA"/>
    <property type="match status" value="1"/>
</dbReference>
<evidence type="ECO:0000313" key="7">
    <source>
        <dbReference type="EMBL" id="RKP34998.1"/>
    </source>
</evidence>
<evidence type="ECO:0000256" key="3">
    <source>
        <dbReference type="ARBA" id="ARBA00022840"/>
    </source>
</evidence>
<dbReference type="PANTHER" id="PTHR45991:SF1">
    <property type="entry name" value="PACHYTENE CHECKPOINT PROTEIN 2 HOMOLOG"/>
    <property type="match status" value="1"/>
</dbReference>
<dbReference type="InterPro" id="IPR003593">
    <property type="entry name" value="AAA+_ATPase"/>
</dbReference>
<dbReference type="GO" id="GO:0005524">
    <property type="term" value="F:ATP binding"/>
    <property type="evidence" value="ECO:0007669"/>
    <property type="project" value="UniProtKB-KW"/>
</dbReference>
<dbReference type="SUPFAM" id="SSF52540">
    <property type="entry name" value="P-loop containing nucleoside triphosphate hydrolases"/>
    <property type="match status" value="1"/>
</dbReference>
<evidence type="ECO:0000313" key="8">
    <source>
        <dbReference type="Proteomes" id="UP000268162"/>
    </source>
</evidence>
<protein>
    <submittedName>
        <fullName evidence="7">P-loop containing nucleoside triphosphate hydrolase protein</fullName>
    </submittedName>
</protein>
<gene>
    <name evidence="7" type="ORF">BJ085DRAFT_23638</name>
</gene>
<feature type="non-terminal residue" evidence="7">
    <location>
        <position position="1"/>
    </location>
</feature>
<dbReference type="GO" id="GO:0007131">
    <property type="term" value="P:reciprocal meiotic recombination"/>
    <property type="evidence" value="ECO:0007669"/>
    <property type="project" value="TreeGrafter"/>
</dbReference>
<keyword evidence="7" id="KW-0378">Hydrolase</keyword>
<dbReference type="GO" id="GO:0005694">
    <property type="term" value="C:chromosome"/>
    <property type="evidence" value="ECO:0007669"/>
    <property type="project" value="TreeGrafter"/>
</dbReference>
<dbReference type="PROSITE" id="PS00674">
    <property type="entry name" value="AAA"/>
    <property type="match status" value="1"/>
</dbReference>
<dbReference type="GO" id="GO:0005634">
    <property type="term" value="C:nucleus"/>
    <property type="evidence" value="ECO:0007669"/>
    <property type="project" value="TreeGrafter"/>
</dbReference>
<accession>A0A4P9ZP69</accession>
<dbReference type="InterPro" id="IPR058249">
    <property type="entry name" value="Pch2_C"/>
</dbReference>
<evidence type="ECO:0000256" key="2">
    <source>
        <dbReference type="ARBA" id="ARBA00022741"/>
    </source>
</evidence>
<comment type="similarity">
    <text evidence="1">Belongs to the AAA ATPase family. PCH2 subfamily.</text>
</comment>
<keyword evidence="2 5" id="KW-0547">Nucleotide-binding</keyword>
<proteinExistence type="inferred from homology"/>
<dbReference type="PRINTS" id="PR00300">
    <property type="entry name" value="CLPPROTEASEA"/>
</dbReference>
<dbReference type="InterPro" id="IPR044539">
    <property type="entry name" value="Pch2-like"/>
</dbReference>
<dbReference type="AlphaFoldDB" id="A0A4P9ZP69"/>
<feature type="domain" description="AAA+ ATPase" evidence="6">
    <location>
        <begin position="45"/>
        <end position="199"/>
    </location>
</feature>
<name>A0A4P9ZP69_9FUNG</name>
<dbReference type="GO" id="GO:0016887">
    <property type="term" value="F:ATP hydrolysis activity"/>
    <property type="evidence" value="ECO:0007669"/>
    <property type="project" value="InterPro"/>
</dbReference>
<dbReference type="Pfam" id="PF23242">
    <property type="entry name" value="AAA_lid_TRIP13_C"/>
    <property type="match status" value="1"/>
</dbReference>
<sequence length="315" mass="34816">LPHSKYQGLWPSLEFSEPVRERMLQYVRTAWWFSRQGLDPNTITSNRFILFHGPPGTGKTSLCRALAHKLAIALQPTYRQSFNPVYLCEINSHSLFSKWFSESGKLVARAFARIRDLAAVGPVIVLIDEIESVAASRAHSAQGNEPSDAIRVVNAVLTELDKLRDWPQVLVLATSNMTEAIDSALLDRADVQQYIGPPSAEAIRRIVQSGIDELVRCHLVTDDESAPSEMTALSLTTLPLPLPSSHPACGYPSESDPRRVRLDAIVEQCVGFSGRTLRKLPVSAFANLVEHPPVSIGKFLDAMARAVQLEKTNRV</sequence>
<evidence type="ECO:0000256" key="4">
    <source>
        <dbReference type="ARBA" id="ARBA00023254"/>
    </source>
</evidence>
<dbReference type="InterPro" id="IPR003960">
    <property type="entry name" value="ATPase_AAA_CS"/>
</dbReference>
<evidence type="ECO:0000256" key="5">
    <source>
        <dbReference type="RuleBase" id="RU003651"/>
    </source>
</evidence>
<keyword evidence="3 5" id="KW-0067">ATP-binding</keyword>
<dbReference type="Pfam" id="PF00004">
    <property type="entry name" value="AAA"/>
    <property type="match status" value="1"/>
</dbReference>
<dbReference type="GO" id="GO:0051598">
    <property type="term" value="P:meiotic recombination checkpoint signaling"/>
    <property type="evidence" value="ECO:0007669"/>
    <property type="project" value="TreeGrafter"/>
</dbReference>
<keyword evidence="4" id="KW-0469">Meiosis</keyword>
<keyword evidence="8" id="KW-1185">Reference proteome</keyword>
<reference evidence="8" key="1">
    <citation type="journal article" date="2018" name="Nat. Microbiol.">
        <title>Leveraging single-cell genomics to expand the fungal tree of life.</title>
        <authorList>
            <person name="Ahrendt S.R."/>
            <person name="Quandt C.A."/>
            <person name="Ciobanu D."/>
            <person name="Clum A."/>
            <person name="Salamov A."/>
            <person name="Andreopoulos B."/>
            <person name="Cheng J.F."/>
            <person name="Woyke T."/>
            <person name="Pelin A."/>
            <person name="Henrissat B."/>
            <person name="Reynolds N.K."/>
            <person name="Benny G.L."/>
            <person name="Smith M.E."/>
            <person name="James T.Y."/>
            <person name="Grigoriev I.V."/>
        </authorList>
    </citation>
    <scope>NUCLEOTIDE SEQUENCE [LARGE SCALE GENOMIC DNA]</scope>
    <source>
        <strain evidence="8">RSA 468</strain>
    </source>
</reference>
<dbReference type="InterPro" id="IPR001270">
    <property type="entry name" value="ClpA/B"/>
</dbReference>
<evidence type="ECO:0000256" key="1">
    <source>
        <dbReference type="ARBA" id="ARBA00007271"/>
    </source>
</evidence>